<feature type="transmembrane region" description="Helical" evidence="5">
    <location>
        <begin position="580"/>
        <end position="602"/>
    </location>
</feature>
<evidence type="ECO:0000313" key="7">
    <source>
        <dbReference type="EMBL" id="HIY21339.1"/>
    </source>
</evidence>
<feature type="transmembrane region" description="Helical" evidence="5">
    <location>
        <begin position="99"/>
        <end position="119"/>
    </location>
</feature>
<sequence>MATRKTQKSAPSLALTGWSLRETGPIAGLILLLFLVACLGSASTAKGVAMAAALCGMVALVFRHKQVTARLSVPFLVLSLWVIMNGVSTLYAISGKFALRAFVVVLTSFCCVILLLAFAKGKDGQLGRGFATAMEGAAAVAGLASIDLLSTRLLSTVVLGLLRLFTQDYTELGGVEAGVRMTSIFTNPNVFAGCMGIGVFLALGLAGTSQQKGHRRFHLVCLYINALSFFLAFSMGASGMIAVAFLVYLLLERKTARGAALVLMVETLVLVAAVGALVSATSLVEWTGFQPVPLVGTIIGAVLLCVADQFVGQRLGKLLEGRTKMVLILIGAVVVLLGIFAVTAMQLTGAASLESGETLRRAAYPQPGSYTLSVTADSTVNVTLESQNKEDTMMHTSTVIYSGPADGAAVEVPADSIVVYANFSAETPVTLERVALEGSGGAVEFPLGYTLLPDFIANRMQGLWANQNAIQRVVFFEDGMKLFGRSPIFGSGMGAFENGIVSVQSFYYETKYAHNHYIESLVETGVVGLVLFVGTLLTALIAVLKSRRKQEEESNPLTAALGGALVFMAGHAAVEVVFSSYAYLPFAFGVFGLIALCCGQTMPLSFAKEGVRKGITWALAALVLAYMVLLGCNLYARSLVNRQGSFESLEQAAALDQFEWADYALSYVLSSMQVEAPTEEIQFKAAQYAEKLQEVDSNTIPLYLAQYYFEQGDNTQAFAMLNQYTDYVAADPETWQQSFDLIMQNYQEDPVYLEGVTALYQKMLDWNAEHMGTLSLSDTTMGWMEQFGMI</sequence>
<dbReference type="InterPro" id="IPR051533">
    <property type="entry name" value="WaaL-like"/>
</dbReference>
<dbReference type="EMBL" id="DXDX01000101">
    <property type="protein sequence ID" value="HIY21339.1"/>
    <property type="molecule type" value="Genomic_DNA"/>
</dbReference>
<evidence type="ECO:0000313" key="8">
    <source>
        <dbReference type="Proteomes" id="UP000823868"/>
    </source>
</evidence>
<feature type="transmembrane region" description="Helical" evidence="5">
    <location>
        <begin position="614"/>
        <end position="636"/>
    </location>
</feature>
<dbReference type="PANTHER" id="PTHR37422">
    <property type="entry name" value="TEICHURONIC ACID BIOSYNTHESIS PROTEIN TUAE"/>
    <property type="match status" value="1"/>
</dbReference>
<dbReference type="InterPro" id="IPR007016">
    <property type="entry name" value="O-antigen_ligase-rel_domated"/>
</dbReference>
<feature type="transmembrane region" description="Helical" evidence="5">
    <location>
        <begin position="227"/>
        <end position="251"/>
    </location>
</feature>
<feature type="transmembrane region" description="Helical" evidence="5">
    <location>
        <begin position="28"/>
        <end position="61"/>
    </location>
</feature>
<dbReference type="AlphaFoldDB" id="A0A9D1Y871"/>
<feature type="transmembrane region" description="Helical" evidence="5">
    <location>
        <begin position="525"/>
        <end position="544"/>
    </location>
</feature>
<reference evidence="7" key="2">
    <citation type="submission" date="2021-04" db="EMBL/GenBank/DDBJ databases">
        <authorList>
            <person name="Gilroy R."/>
        </authorList>
    </citation>
    <scope>NUCLEOTIDE SEQUENCE</scope>
    <source>
        <strain evidence="7">ChiBcec16_6824</strain>
    </source>
</reference>
<keyword evidence="3 5" id="KW-1133">Transmembrane helix</keyword>
<comment type="caution">
    <text evidence="7">The sequence shown here is derived from an EMBL/GenBank/DDBJ whole genome shotgun (WGS) entry which is preliminary data.</text>
</comment>
<keyword evidence="2 5" id="KW-0812">Transmembrane</keyword>
<evidence type="ECO:0000256" key="5">
    <source>
        <dbReference type="SAM" id="Phobius"/>
    </source>
</evidence>
<evidence type="ECO:0000256" key="4">
    <source>
        <dbReference type="ARBA" id="ARBA00023136"/>
    </source>
</evidence>
<evidence type="ECO:0000259" key="6">
    <source>
        <dbReference type="Pfam" id="PF04932"/>
    </source>
</evidence>
<feature type="transmembrane region" description="Helical" evidence="5">
    <location>
        <begin position="73"/>
        <end position="93"/>
    </location>
</feature>
<evidence type="ECO:0000256" key="3">
    <source>
        <dbReference type="ARBA" id="ARBA00022989"/>
    </source>
</evidence>
<feature type="domain" description="O-antigen ligase-related" evidence="6">
    <location>
        <begin position="465"/>
        <end position="533"/>
    </location>
</feature>
<name>A0A9D1Y871_9FIRM</name>
<feature type="transmembrane region" description="Helical" evidence="5">
    <location>
        <begin position="323"/>
        <end position="345"/>
    </location>
</feature>
<reference evidence="7" key="1">
    <citation type="journal article" date="2021" name="PeerJ">
        <title>Extensive microbial diversity within the chicken gut microbiome revealed by metagenomics and culture.</title>
        <authorList>
            <person name="Gilroy R."/>
            <person name="Ravi A."/>
            <person name="Getino M."/>
            <person name="Pursley I."/>
            <person name="Horton D.L."/>
            <person name="Alikhan N.F."/>
            <person name="Baker D."/>
            <person name="Gharbi K."/>
            <person name="Hall N."/>
            <person name="Watson M."/>
            <person name="Adriaenssens E.M."/>
            <person name="Foster-Nyarko E."/>
            <person name="Jarju S."/>
            <person name="Secka A."/>
            <person name="Antonio M."/>
            <person name="Oren A."/>
            <person name="Chaudhuri R.R."/>
            <person name="La Ragione R."/>
            <person name="Hildebrand F."/>
            <person name="Pallen M.J."/>
        </authorList>
    </citation>
    <scope>NUCLEOTIDE SEQUENCE</scope>
    <source>
        <strain evidence="7">ChiBcec16_6824</strain>
    </source>
</reference>
<dbReference type="GO" id="GO:0016020">
    <property type="term" value="C:membrane"/>
    <property type="evidence" value="ECO:0007669"/>
    <property type="project" value="UniProtKB-SubCell"/>
</dbReference>
<evidence type="ECO:0000256" key="2">
    <source>
        <dbReference type="ARBA" id="ARBA00022692"/>
    </source>
</evidence>
<feature type="transmembrane region" description="Helical" evidence="5">
    <location>
        <begin position="258"/>
        <end position="280"/>
    </location>
</feature>
<evidence type="ECO:0000256" key="1">
    <source>
        <dbReference type="ARBA" id="ARBA00004141"/>
    </source>
</evidence>
<dbReference type="GO" id="GO:0016874">
    <property type="term" value="F:ligase activity"/>
    <property type="evidence" value="ECO:0007669"/>
    <property type="project" value="UniProtKB-KW"/>
</dbReference>
<feature type="transmembrane region" description="Helical" evidence="5">
    <location>
        <begin position="556"/>
        <end position="574"/>
    </location>
</feature>
<feature type="transmembrane region" description="Helical" evidence="5">
    <location>
        <begin position="292"/>
        <end position="311"/>
    </location>
</feature>
<feature type="transmembrane region" description="Helical" evidence="5">
    <location>
        <begin position="190"/>
        <end position="207"/>
    </location>
</feature>
<comment type="subcellular location">
    <subcellularLocation>
        <location evidence="1">Membrane</location>
        <topology evidence="1">Multi-pass membrane protein</topology>
    </subcellularLocation>
</comment>
<organism evidence="7 8">
    <name type="scientific">Candidatus Flavonifractor merdigallinarum</name>
    <dbReference type="NCBI Taxonomy" id="2838589"/>
    <lineage>
        <taxon>Bacteria</taxon>
        <taxon>Bacillati</taxon>
        <taxon>Bacillota</taxon>
        <taxon>Clostridia</taxon>
        <taxon>Eubacteriales</taxon>
        <taxon>Oscillospiraceae</taxon>
        <taxon>Flavonifractor</taxon>
    </lineage>
</organism>
<dbReference type="PANTHER" id="PTHR37422:SF13">
    <property type="entry name" value="LIPOPOLYSACCHARIDE BIOSYNTHESIS PROTEIN PA4999-RELATED"/>
    <property type="match status" value="1"/>
</dbReference>
<protein>
    <submittedName>
        <fullName evidence="7">O-antigen ligase family protein</fullName>
    </submittedName>
</protein>
<proteinExistence type="predicted"/>
<keyword evidence="7" id="KW-0436">Ligase</keyword>
<gene>
    <name evidence="7" type="ORF">H9841_05490</name>
</gene>
<keyword evidence="4 5" id="KW-0472">Membrane</keyword>
<dbReference type="Proteomes" id="UP000823868">
    <property type="component" value="Unassembled WGS sequence"/>
</dbReference>
<dbReference type="Pfam" id="PF04932">
    <property type="entry name" value="Wzy_C"/>
    <property type="match status" value="1"/>
</dbReference>
<accession>A0A9D1Y871</accession>